<proteinExistence type="predicted"/>
<evidence type="ECO:0000313" key="3">
    <source>
        <dbReference type="Proteomes" id="UP000005580"/>
    </source>
</evidence>
<evidence type="ECO:0008006" key="4">
    <source>
        <dbReference type="Google" id="ProtNLM"/>
    </source>
</evidence>
<protein>
    <recommendedName>
        <fullName evidence="4">MORN repeat protein</fullName>
    </recommendedName>
</protein>
<reference evidence="2" key="1">
    <citation type="submission" date="2011-01" db="EMBL/GenBank/DDBJ databases">
        <authorList>
            <person name="Muzny D."/>
            <person name="Qin X."/>
            <person name="Buhay C."/>
            <person name="Dugan-Rocha S."/>
            <person name="Ding Y."/>
            <person name="Chen G."/>
            <person name="Hawes A."/>
            <person name="Holder M."/>
            <person name="Jhangiani S."/>
            <person name="Johnson A."/>
            <person name="Khan Z."/>
            <person name="Li Z."/>
            <person name="Liu W."/>
            <person name="Liu X."/>
            <person name="Perez L."/>
            <person name="Shen H."/>
            <person name="Wang Q."/>
            <person name="Watt J."/>
            <person name="Xi L."/>
            <person name="Xin Y."/>
            <person name="Zhou J."/>
            <person name="Deng J."/>
            <person name="Jiang H."/>
            <person name="Liu Y."/>
            <person name="Qu J."/>
            <person name="Song X.-Z."/>
            <person name="Zhang L."/>
            <person name="Villasana D."/>
            <person name="Johnson A."/>
            <person name="Liu J."/>
            <person name="Liyanage D."/>
            <person name="Lorensuhewa L."/>
            <person name="Robinson T."/>
            <person name="Song A."/>
            <person name="Song B.-B."/>
            <person name="Dinh H."/>
            <person name="Thornton R."/>
            <person name="Coyle M."/>
            <person name="Francisco L."/>
            <person name="Jackson L."/>
            <person name="Javaid M."/>
            <person name="Korchina V."/>
            <person name="Kovar C."/>
            <person name="Mata R."/>
            <person name="Mathew T."/>
            <person name="Ngo R."/>
            <person name="Nguyen L."/>
            <person name="Nguyen N."/>
            <person name="Okwuonu G."/>
            <person name="Ongeri F."/>
            <person name="Pham C."/>
            <person name="Simmons D."/>
            <person name="Wilczek-Boney K."/>
            <person name="Hale W."/>
            <person name="Jakkamsetti A."/>
            <person name="Pham P."/>
            <person name="Ruth R."/>
            <person name="San Lucas F."/>
            <person name="Warren J."/>
            <person name="Zhang J."/>
            <person name="Zhao Z."/>
            <person name="Zhou C."/>
            <person name="Zhu D."/>
            <person name="Lee S."/>
            <person name="Bess C."/>
            <person name="Blankenburg K."/>
            <person name="Forbes L."/>
            <person name="Fu Q."/>
            <person name="Gubbala S."/>
            <person name="Hirani K."/>
            <person name="Jayaseelan J.C."/>
            <person name="Lara F."/>
            <person name="Munidasa M."/>
            <person name="Palculict T."/>
            <person name="Patil S."/>
            <person name="Pu L.-L."/>
            <person name="Saada N."/>
            <person name="Tang L."/>
            <person name="Weissenberger G."/>
            <person name="Zhu Y."/>
            <person name="Hemphill L."/>
            <person name="Shang Y."/>
            <person name="Youmans B."/>
            <person name="Ayvaz T."/>
            <person name="Ross M."/>
            <person name="Santibanez J."/>
            <person name="Aqrawi P."/>
            <person name="Gross S."/>
            <person name="Joshi V."/>
            <person name="Fowler G."/>
            <person name="Nazareth L."/>
            <person name="Reid J."/>
            <person name="Worley K."/>
            <person name="Petrosino J."/>
            <person name="Highlander S."/>
            <person name="Gibbs R."/>
        </authorList>
    </citation>
    <scope>NUCLEOTIDE SEQUENCE [LARGE SCALE GENOMIC DNA]</scope>
    <source>
        <strain evidence="2">ATCC 33269</strain>
    </source>
</reference>
<name>E7RPT3_9BACT</name>
<keyword evidence="1" id="KW-0732">Signal</keyword>
<dbReference type="AlphaFoldDB" id="E7RPT3"/>
<dbReference type="Gene3D" id="2.20.110.10">
    <property type="entry name" value="Histone H3 K4-specific methyltransferase SET7/9 N-terminal domain"/>
    <property type="match status" value="1"/>
</dbReference>
<sequence>MKRAILLSMVCMMTVFSFGRNHVSENATVVADTIFYNGNMLNVANRADASYYRLLMRTAHGMKTQDVFQDFYLDGTLKAEGGYSFIDLSNDANTVLDGEITTYYANGKEKWHGNYVNGKRDGYFTMQMRDGSVAVVEFVKGESKHKYYTVTSPDGNMQKLPISELKSLL</sequence>
<dbReference type="SUPFAM" id="SSF82185">
    <property type="entry name" value="Histone H3 K4-specific methyltransferase SET7/9 N-terminal domain"/>
    <property type="match status" value="1"/>
</dbReference>
<dbReference type="HOGENOM" id="CLU_133788_0_0_10"/>
<evidence type="ECO:0000313" key="2">
    <source>
        <dbReference type="EMBL" id="EFZ37126.1"/>
    </source>
</evidence>
<organism evidence="2 3">
    <name type="scientific">Hoylesella oralis ATCC 33269</name>
    <dbReference type="NCBI Taxonomy" id="873533"/>
    <lineage>
        <taxon>Bacteria</taxon>
        <taxon>Pseudomonadati</taxon>
        <taxon>Bacteroidota</taxon>
        <taxon>Bacteroidia</taxon>
        <taxon>Bacteroidales</taxon>
        <taxon>Prevotellaceae</taxon>
        <taxon>Hoylesella</taxon>
    </lineage>
</organism>
<comment type="caution">
    <text evidence="2">The sequence shown here is derived from an EMBL/GenBank/DDBJ whole genome shotgun (WGS) entry which is preliminary data.</text>
</comment>
<gene>
    <name evidence="2" type="ORF">HMPREF0663_11184</name>
</gene>
<keyword evidence="3" id="KW-1185">Reference proteome</keyword>
<dbReference type="Proteomes" id="UP000005580">
    <property type="component" value="Unassembled WGS sequence"/>
</dbReference>
<dbReference type="EMBL" id="AEPE02000004">
    <property type="protein sequence ID" value="EFZ37126.1"/>
    <property type="molecule type" value="Genomic_DNA"/>
</dbReference>
<feature type="signal peptide" evidence="1">
    <location>
        <begin position="1"/>
        <end position="19"/>
    </location>
</feature>
<evidence type="ECO:0000256" key="1">
    <source>
        <dbReference type="SAM" id="SignalP"/>
    </source>
</evidence>
<feature type="chain" id="PRO_5003223909" description="MORN repeat protein" evidence="1">
    <location>
        <begin position="20"/>
        <end position="169"/>
    </location>
</feature>
<dbReference type="eggNOG" id="COG2849">
    <property type="taxonomic scope" value="Bacteria"/>
</dbReference>
<accession>E7RPT3</accession>
<dbReference type="RefSeq" id="WP_004368449.1">
    <property type="nucleotide sequence ID" value="NZ_GL833118.1"/>
</dbReference>